<evidence type="ECO:0000256" key="4">
    <source>
        <dbReference type="ARBA" id="ARBA00023157"/>
    </source>
</evidence>
<feature type="domain" description="EGF-like" evidence="7">
    <location>
        <begin position="66"/>
        <end position="102"/>
    </location>
</feature>
<feature type="domain" description="EGF-like" evidence="7">
    <location>
        <begin position="104"/>
        <end position="140"/>
    </location>
</feature>
<dbReference type="OrthoDB" id="430340at2759"/>
<evidence type="ECO:0000313" key="8">
    <source>
        <dbReference type="EMBL" id="PIK39373.1"/>
    </source>
</evidence>
<evidence type="ECO:0000256" key="3">
    <source>
        <dbReference type="ARBA" id="ARBA00022737"/>
    </source>
</evidence>
<dbReference type="PROSITE" id="PS00022">
    <property type="entry name" value="EGF_1"/>
    <property type="match status" value="3"/>
</dbReference>
<dbReference type="PROSITE" id="PS00010">
    <property type="entry name" value="ASX_HYDROXYL"/>
    <property type="match status" value="3"/>
</dbReference>
<dbReference type="SUPFAM" id="SSF57184">
    <property type="entry name" value="Growth factor receptor domain"/>
    <property type="match status" value="1"/>
</dbReference>
<feature type="disulfide bond" evidence="6">
    <location>
        <begin position="92"/>
        <end position="101"/>
    </location>
</feature>
<dbReference type="GO" id="GO:0048666">
    <property type="term" value="P:neuron development"/>
    <property type="evidence" value="ECO:0007669"/>
    <property type="project" value="UniProtKB-ARBA"/>
</dbReference>
<keyword evidence="2" id="KW-0732">Signal</keyword>
<keyword evidence="1 6" id="KW-0245">EGF-like domain</keyword>
<dbReference type="GO" id="GO:0042063">
    <property type="term" value="P:gliogenesis"/>
    <property type="evidence" value="ECO:0007669"/>
    <property type="project" value="UniProtKB-ARBA"/>
</dbReference>
<feature type="disulfide bond" evidence="6">
    <location>
        <begin position="168"/>
        <end position="177"/>
    </location>
</feature>
<accession>A0A2G8JUG2</accession>
<sequence length="211" mass="22845">MDKDFLYYGSGTEPSLQFFPQDGFLNGCFNDTVPSNIVIPGDSAWLRYDTDQNIQSDGWALTYSIDGNDCNPNMCLNGAVCNDLDRNFTCDCLPGFEGDLCETDVDECASDPCENGGTCVDGMNSYTCMCPDGYTGPTCGINVNECSSNPCQNSGICIDNVNGYTCSCPSGFTGVNCETGKLTHNSCIINLARESHFFTDDIKFAVIFQCT</sequence>
<comment type="caution">
    <text evidence="6">Lacks conserved residue(s) required for the propagation of feature annotation.</text>
</comment>
<dbReference type="PROSITE" id="PS01187">
    <property type="entry name" value="EGF_CA"/>
    <property type="match status" value="2"/>
</dbReference>
<keyword evidence="3" id="KW-0677">Repeat</keyword>
<dbReference type="GO" id="GO:0000902">
    <property type="term" value="P:cell morphogenesis"/>
    <property type="evidence" value="ECO:0007669"/>
    <property type="project" value="UniProtKB-ARBA"/>
</dbReference>
<evidence type="ECO:0000256" key="2">
    <source>
        <dbReference type="ARBA" id="ARBA00022729"/>
    </source>
</evidence>
<evidence type="ECO:0000256" key="1">
    <source>
        <dbReference type="ARBA" id="ARBA00022536"/>
    </source>
</evidence>
<feature type="domain" description="EGF-like" evidence="7">
    <location>
        <begin position="142"/>
        <end position="178"/>
    </location>
</feature>
<keyword evidence="5" id="KW-0325">Glycoprotein</keyword>
<evidence type="ECO:0000256" key="6">
    <source>
        <dbReference type="PROSITE-ProRule" id="PRU00076"/>
    </source>
</evidence>
<dbReference type="InterPro" id="IPR000742">
    <property type="entry name" value="EGF"/>
</dbReference>
<dbReference type="EMBL" id="MRZV01001246">
    <property type="protein sequence ID" value="PIK39373.1"/>
    <property type="molecule type" value="Genomic_DNA"/>
</dbReference>
<evidence type="ECO:0000313" key="9">
    <source>
        <dbReference type="Proteomes" id="UP000230750"/>
    </source>
</evidence>
<dbReference type="CDD" id="cd00054">
    <property type="entry name" value="EGF_CA"/>
    <property type="match status" value="3"/>
</dbReference>
<dbReference type="FunFam" id="2.10.25.10:FF:000230">
    <property type="entry name" value="Delta-like protein"/>
    <property type="match status" value="1"/>
</dbReference>
<evidence type="ECO:0000259" key="7">
    <source>
        <dbReference type="PROSITE" id="PS50026"/>
    </source>
</evidence>
<dbReference type="InterPro" id="IPR000152">
    <property type="entry name" value="EGF-type_Asp/Asn_hydroxyl_site"/>
</dbReference>
<organism evidence="8 9">
    <name type="scientific">Stichopus japonicus</name>
    <name type="common">Sea cucumber</name>
    <dbReference type="NCBI Taxonomy" id="307972"/>
    <lineage>
        <taxon>Eukaryota</taxon>
        <taxon>Metazoa</taxon>
        <taxon>Echinodermata</taxon>
        <taxon>Eleutherozoa</taxon>
        <taxon>Echinozoa</taxon>
        <taxon>Holothuroidea</taxon>
        <taxon>Aspidochirotacea</taxon>
        <taxon>Aspidochirotida</taxon>
        <taxon>Stichopodidae</taxon>
        <taxon>Apostichopus</taxon>
    </lineage>
</organism>
<dbReference type="AlphaFoldDB" id="A0A2G8JUG2"/>
<keyword evidence="9" id="KW-1185">Reference proteome</keyword>
<feature type="disulfide bond" evidence="6">
    <location>
        <begin position="130"/>
        <end position="139"/>
    </location>
</feature>
<dbReference type="FunFam" id="2.10.25.10:FF:000004">
    <property type="entry name" value="Neurogenic locus notch 1"/>
    <property type="match status" value="1"/>
</dbReference>
<dbReference type="GO" id="GO:0003008">
    <property type="term" value="P:system process"/>
    <property type="evidence" value="ECO:0007669"/>
    <property type="project" value="UniProtKB-ARBA"/>
</dbReference>
<proteinExistence type="predicted"/>
<dbReference type="PANTHER" id="PTHR12916:SF9">
    <property type="entry name" value="NEUROGENIC LOCUS NOTCH HOMOLOG PROTEIN 1-RELATED"/>
    <property type="match status" value="1"/>
</dbReference>
<dbReference type="GO" id="GO:0005509">
    <property type="term" value="F:calcium ion binding"/>
    <property type="evidence" value="ECO:0007669"/>
    <property type="project" value="InterPro"/>
</dbReference>
<dbReference type="FunFam" id="2.10.25.10:FF:000122">
    <property type="entry name" value="Protein crumbs homolog 2"/>
    <property type="match status" value="1"/>
</dbReference>
<name>A0A2G8JUG2_STIJA</name>
<dbReference type="GO" id="GO:0007219">
    <property type="term" value="P:Notch signaling pathway"/>
    <property type="evidence" value="ECO:0007669"/>
    <property type="project" value="TreeGrafter"/>
</dbReference>
<dbReference type="InterPro" id="IPR009030">
    <property type="entry name" value="Growth_fac_rcpt_cys_sf"/>
</dbReference>
<dbReference type="PROSITE" id="PS50026">
    <property type="entry name" value="EGF_3"/>
    <property type="match status" value="3"/>
</dbReference>
<protein>
    <submittedName>
        <fullName evidence="8">Fibropellin Ib</fullName>
    </submittedName>
</protein>
<dbReference type="GO" id="GO:0051240">
    <property type="term" value="P:positive regulation of multicellular organismal process"/>
    <property type="evidence" value="ECO:0007669"/>
    <property type="project" value="UniProtKB-ARBA"/>
</dbReference>
<dbReference type="SMART" id="SM00179">
    <property type="entry name" value="EGF_CA"/>
    <property type="match status" value="3"/>
</dbReference>
<dbReference type="Proteomes" id="UP000230750">
    <property type="component" value="Unassembled WGS sequence"/>
</dbReference>
<comment type="caution">
    <text evidence="8">The sequence shown here is derived from an EMBL/GenBank/DDBJ whole genome shotgun (WGS) entry which is preliminary data.</text>
</comment>
<evidence type="ECO:0000256" key="5">
    <source>
        <dbReference type="ARBA" id="ARBA00023180"/>
    </source>
</evidence>
<dbReference type="STRING" id="307972.A0A2G8JUG2"/>
<dbReference type="PANTHER" id="PTHR12916">
    <property type="entry name" value="CYTOCHROME C OXIDASE POLYPEPTIDE VIC-2"/>
    <property type="match status" value="1"/>
</dbReference>
<keyword evidence="4 6" id="KW-1015">Disulfide bond</keyword>
<dbReference type="InterPro" id="IPR018097">
    <property type="entry name" value="EGF_Ca-bd_CS"/>
</dbReference>
<dbReference type="PRINTS" id="PR00010">
    <property type="entry name" value="EGFBLOOD"/>
</dbReference>
<dbReference type="PROSITE" id="PS01186">
    <property type="entry name" value="EGF_2"/>
    <property type="match status" value="3"/>
</dbReference>
<gene>
    <name evidence="8" type="ORF">BSL78_23783</name>
</gene>
<dbReference type="GO" id="GO:0005112">
    <property type="term" value="F:Notch binding"/>
    <property type="evidence" value="ECO:0007669"/>
    <property type="project" value="TreeGrafter"/>
</dbReference>
<dbReference type="InterPro" id="IPR001881">
    <property type="entry name" value="EGF-like_Ca-bd_dom"/>
</dbReference>
<dbReference type="Gene3D" id="2.10.25.10">
    <property type="entry name" value="Laminin"/>
    <property type="match status" value="3"/>
</dbReference>
<dbReference type="SMART" id="SM00181">
    <property type="entry name" value="EGF"/>
    <property type="match status" value="3"/>
</dbReference>
<dbReference type="Pfam" id="PF00008">
    <property type="entry name" value="EGF"/>
    <property type="match status" value="3"/>
</dbReference>
<reference evidence="8 9" key="1">
    <citation type="journal article" date="2017" name="PLoS Biol.">
        <title>The sea cucumber genome provides insights into morphological evolution and visceral regeneration.</title>
        <authorList>
            <person name="Zhang X."/>
            <person name="Sun L."/>
            <person name="Yuan J."/>
            <person name="Sun Y."/>
            <person name="Gao Y."/>
            <person name="Zhang L."/>
            <person name="Li S."/>
            <person name="Dai H."/>
            <person name="Hamel J.F."/>
            <person name="Liu C."/>
            <person name="Yu Y."/>
            <person name="Liu S."/>
            <person name="Lin W."/>
            <person name="Guo K."/>
            <person name="Jin S."/>
            <person name="Xu P."/>
            <person name="Storey K.B."/>
            <person name="Huan P."/>
            <person name="Zhang T."/>
            <person name="Zhou Y."/>
            <person name="Zhang J."/>
            <person name="Lin C."/>
            <person name="Li X."/>
            <person name="Xing L."/>
            <person name="Huo D."/>
            <person name="Sun M."/>
            <person name="Wang L."/>
            <person name="Mercier A."/>
            <person name="Li F."/>
            <person name="Yang H."/>
            <person name="Xiang J."/>
        </authorList>
    </citation>
    <scope>NUCLEOTIDE SEQUENCE [LARGE SCALE GENOMIC DNA]</scope>
    <source>
        <strain evidence="8">Shaxun</strain>
        <tissue evidence="8">Muscle</tissue>
    </source>
</reference>
<dbReference type="GO" id="GO:0005886">
    <property type="term" value="C:plasma membrane"/>
    <property type="evidence" value="ECO:0007669"/>
    <property type="project" value="UniProtKB-ARBA"/>
</dbReference>